<evidence type="ECO:0000313" key="6">
    <source>
        <dbReference type="EMBL" id="NEK23382.1"/>
    </source>
</evidence>
<feature type="domain" description="Major facilitator superfamily (MFS) profile" evidence="5">
    <location>
        <begin position="12"/>
        <end position="397"/>
    </location>
</feature>
<dbReference type="PANTHER" id="PTHR11360">
    <property type="entry name" value="MONOCARBOXYLATE TRANSPORTER"/>
    <property type="match status" value="1"/>
</dbReference>
<dbReference type="InterPro" id="IPR036259">
    <property type="entry name" value="MFS_trans_sf"/>
</dbReference>
<dbReference type="GO" id="GO:0022857">
    <property type="term" value="F:transmembrane transporter activity"/>
    <property type="evidence" value="ECO:0007669"/>
    <property type="project" value="InterPro"/>
</dbReference>
<dbReference type="RefSeq" id="WP_164354291.1">
    <property type="nucleotide sequence ID" value="NZ_JAABNT010000007.1"/>
</dbReference>
<feature type="transmembrane region" description="Helical" evidence="4">
    <location>
        <begin position="283"/>
        <end position="302"/>
    </location>
</feature>
<comment type="caution">
    <text evidence="6">The sequence shown here is derived from an EMBL/GenBank/DDBJ whole genome shotgun (WGS) entry which is preliminary data.</text>
</comment>
<evidence type="ECO:0000256" key="4">
    <source>
        <dbReference type="SAM" id="Phobius"/>
    </source>
</evidence>
<feature type="transmembrane region" description="Helical" evidence="4">
    <location>
        <begin position="140"/>
        <end position="166"/>
    </location>
</feature>
<reference evidence="6 7" key="1">
    <citation type="submission" date="2020-01" db="EMBL/GenBank/DDBJ databases">
        <title>Sulfitobacter sediminilitoris sp. nov., isolated from a tidal flat.</title>
        <authorList>
            <person name="Park S."/>
            <person name="Yoon J.-H."/>
        </authorList>
    </citation>
    <scope>NUCLEOTIDE SEQUENCE [LARGE SCALE GENOMIC DNA]</scope>
    <source>
        <strain evidence="6 7">JBTF-M27</strain>
    </source>
</reference>
<feature type="transmembrane region" description="Helical" evidence="4">
    <location>
        <begin position="81"/>
        <end position="99"/>
    </location>
</feature>
<keyword evidence="2 4" id="KW-1133">Transmembrane helix</keyword>
<dbReference type="InterPro" id="IPR020846">
    <property type="entry name" value="MFS_dom"/>
</dbReference>
<evidence type="ECO:0000313" key="7">
    <source>
        <dbReference type="Proteomes" id="UP000468591"/>
    </source>
</evidence>
<feature type="transmembrane region" description="Helical" evidence="4">
    <location>
        <begin position="374"/>
        <end position="392"/>
    </location>
</feature>
<proteinExistence type="predicted"/>
<feature type="transmembrane region" description="Helical" evidence="4">
    <location>
        <begin position="172"/>
        <end position="197"/>
    </location>
</feature>
<name>A0A6P0CB61_9RHOB</name>
<evidence type="ECO:0000256" key="3">
    <source>
        <dbReference type="ARBA" id="ARBA00023136"/>
    </source>
</evidence>
<keyword evidence="7" id="KW-1185">Reference proteome</keyword>
<dbReference type="Proteomes" id="UP000468591">
    <property type="component" value="Unassembled WGS sequence"/>
</dbReference>
<gene>
    <name evidence="6" type="ORF">GV827_13325</name>
</gene>
<keyword evidence="1 4" id="KW-0812">Transmembrane</keyword>
<evidence type="ECO:0000256" key="1">
    <source>
        <dbReference type="ARBA" id="ARBA00022692"/>
    </source>
</evidence>
<sequence>MDENSALPKSTIYAAVLAGCIIAFLGFGFSATFGVFLRPMSADLGWGREVFSLSVAIQALAWGFTQPFAGMAADRYGTARVLAFGAICAALGFFLRGSVMNPEVFVFSGVIVGIGTGACSFPVVIAALSKVVTAKQRSFVMGLGTAAASLGMFAAAPATSAMIKYFGWQQTIILISLSFVAILPFLIFVARVSVPTATSQRAGAFSKAIKTAFSDRSYLCLFFGFFVCGFHVAFIGTHLPAYIADIGLPIIVGGWSLALIGLFNIAGSFLAGWSGQIHSKKNMLASIYLSRAVVITIFILTPVSPMTIYIFSAVMGLLWLSTVPFTMGLVAQTQGLTYLSTLAGLVFLSHQVGSFAGAWLGGRIFDIYQSYTPMWWAAIVFGVLAAIIHMPIEENKKSILA</sequence>
<feature type="transmembrane region" description="Helical" evidence="4">
    <location>
        <begin position="50"/>
        <end position="69"/>
    </location>
</feature>
<feature type="transmembrane region" description="Helical" evidence="4">
    <location>
        <begin position="246"/>
        <end position="271"/>
    </location>
</feature>
<feature type="transmembrane region" description="Helical" evidence="4">
    <location>
        <begin position="218"/>
        <end position="240"/>
    </location>
</feature>
<feature type="transmembrane region" description="Helical" evidence="4">
    <location>
        <begin position="342"/>
        <end position="362"/>
    </location>
</feature>
<dbReference type="SUPFAM" id="SSF103473">
    <property type="entry name" value="MFS general substrate transporter"/>
    <property type="match status" value="1"/>
</dbReference>
<dbReference type="InterPro" id="IPR050327">
    <property type="entry name" value="Proton-linked_MCT"/>
</dbReference>
<dbReference type="PROSITE" id="PS50850">
    <property type="entry name" value="MFS"/>
    <property type="match status" value="1"/>
</dbReference>
<feature type="transmembrane region" description="Helical" evidence="4">
    <location>
        <begin position="105"/>
        <end position="128"/>
    </location>
</feature>
<dbReference type="AlphaFoldDB" id="A0A6P0CB61"/>
<evidence type="ECO:0000259" key="5">
    <source>
        <dbReference type="PROSITE" id="PS50850"/>
    </source>
</evidence>
<evidence type="ECO:0000256" key="2">
    <source>
        <dbReference type="ARBA" id="ARBA00022989"/>
    </source>
</evidence>
<dbReference type="Pfam" id="PF07690">
    <property type="entry name" value="MFS_1"/>
    <property type="match status" value="1"/>
</dbReference>
<dbReference type="CDD" id="cd17355">
    <property type="entry name" value="MFS_YcxA_like"/>
    <property type="match status" value="1"/>
</dbReference>
<dbReference type="InterPro" id="IPR011701">
    <property type="entry name" value="MFS"/>
</dbReference>
<dbReference type="Gene3D" id="1.20.1250.20">
    <property type="entry name" value="MFS general substrate transporter like domains"/>
    <property type="match status" value="1"/>
</dbReference>
<organism evidence="6 7">
    <name type="scientific">Sulfitobacter sediminilitoris</name>
    <dbReference type="NCBI Taxonomy" id="2698830"/>
    <lineage>
        <taxon>Bacteria</taxon>
        <taxon>Pseudomonadati</taxon>
        <taxon>Pseudomonadota</taxon>
        <taxon>Alphaproteobacteria</taxon>
        <taxon>Rhodobacterales</taxon>
        <taxon>Roseobacteraceae</taxon>
        <taxon>Sulfitobacter</taxon>
    </lineage>
</organism>
<dbReference type="PANTHER" id="PTHR11360:SF284">
    <property type="entry name" value="EG:103B4.3 PROTEIN-RELATED"/>
    <property type="match status" value="1"/>
</dbReference>
<keyword evidence="3 4" id="KW-0472">Membrane</keyword>
<dbReference type="EMBL" id="JAABNT010000007">
    <property type="protein sequence ID" value="NEK23382.1"/>
    <property type="molecule type" value="Genomic_DNA"/>
</dbReference>
<feature type="transmembrane region" description="Helical" evidence="4">
    <location>
        <begin position="12"/>
        <end position="38"/>
    </location>
</feature>
<protein>
    <submittedName>
        <fullName evidence="6">MFS transporter</fullName>
    </submittedName>
</protein>
<accession>A0A6P0CB61</accession>
<feature type="transmembrane region" description="Helical" evidence="4">
    <location>
        <begin position="308"/>
        <end position="330"/>
    </location>
</feature>